<dbReference type="GO" id="GO:0005793">
    <property type="term" value="C:endoplasmic reticulum-Golgi intermediate compartment"/>
    <property type="evidence" value="ECO:0007669"/>
    <property type="project" value="TreeGrafter"/>
</dbReference>
<evidence type="ECO:0000259" key="7">
    <source>
        <dbReference type="PROSITE" id="PS51328"/>
    </source>
</evidence>
<organism evidence="8 9">
    <name type="scientific">Diacronema lutheri</name>
    <name type="common">Unicellular marine alga</name>
    <name type="synonym">Monochrysis lutheri</name>
    <dbReference type="NCBI Taxonomy" id="2081491"/>
    <lineage>
        <taxon>Eukaryota</taxon>
        <taxon>Haptista</taxon>
        <taxon>Haptophyta</taxon>
        <taxon>Pavlovophyceae</taxon>
        <taxon>Pavlovales</taxon>
        <taxon>Pavlovaceae</taxon>
        <taxon>Diacronema</taxon>
    </lineage>
</organism>
<proteinExistence type="predicted"/>
<evidence type="ECO:0000256" key="5">
    <source>
        <dbReference type="ARBA" id="ARBA00023136"/>
    </source>
</evidence>
<comment type="subcellular location">
    <subcellularLocation>
        <location evidence="1">Membrane</location>
        <topology evidence="1">Single-pass type I membrane protein</topology>
    </subcellularLocation>
</comment>
<dbReference type="GO" id="GO:0005789">
    <property type="term" value="C:endoplasmic reticulum membrane"/>
    <property type="evidence" value="ECO:0007669"/>
    <property type="project" value="TreeGrafter"/>
</dbReference>
<accession>A0A8J5XGL9</accession>
<feature type="transmembrane region" description="Helical" evidence="6">
    <location>
        <begin position="410"/>
        <end position="428"/>
    </location>
</feature>
<dbReference type="GO" id="GO:0030134">
    <property type="term" value="C:COPII-coated ER to Golgi transport vesicle"/>
    <property type="evidence" value="ECO:0007669"/>
    <property type="project" value="TreeGrafter"/>
</dbReference>
<evidence type="ECO:0000256" key="3">
    <source>
        <dbReference type="ARBA" id="ARBA00022729"/>
    </source>
</evidence>
<dbReference type="OMA" id="VMQFRIS"/>
<keyword evidence="5 6" id="KW-0472">Membrane</keyword>
<protein>
    <recommendedName>
        <fullName evidence="7">L-type lectin-like domain-containing protein</fullName>
    </recommendedName>
</protein>
<evidence type="ECO:0000256" key="1">
    <source>
        <dbReference type="ARBA" id="ARBA00004479"/>
    </source>
</evidence>
<keyword evidence="2 6" id="KW-0812">Transmembrane</keyword>
<sequence length="439" mass="47918">MHGVLPALAAMSAAFDAGVPVRVGVPKHGGVGAAGAGLSFIAPFDAVNAYTGERYVPEWETGGAAMVHRNFVRLTSDAQGHRGWVSNGVPLASRAWSVMLKFRVSGQNAQLYGDGLALWFVKNAAHVEGDVFGREDRWNGLGVFFDTFQNLDKAHHHKHPYISAVLNDGEQHYEPLDDTPVHSPSSAKHVIPGRAEGSGCSFDFRFSEARDDFSVLNATWAHLVYNDGRLTLSVRQAGAEHWVECIAIDAPGLDGAHHFGLSAATGDLVDNHDVLALFVQGWDQPVQPADIERARAHALDEADARALDVGAPAADAPADEHAAELQRLRSTVAVLQHRLEYELSAVRRGVQHAKHLAEHGASRLEELQHEVIAGLSTGVGREVDRRIEGVTEDVKEQIERLEKSTGGLSWSWWFLFVCIVALFGHAQLRHNKLMKTHFL</sequence>
<dbReference type="PANTHER" id="PTHR12223">
    <property type="entry name" value="VESICULAR MANNOSE-BINDING LECTIN"/>
    <property type="match status" value="1"/>
</dbReference>
<dbReference type="PROSITE" id="PS51328">
    <property type="entry name" value="L_LECTIN_LIKE"/>
    <property type="match status" value="1"/>
</dbReference>
<evidence type="ECO:0000256" key="4">
    <source>
        <dbReference type="ARBA" id="ARBA00022989"/>
    </source>
</evidence>
<dbReference type="Pfam" id="PF03388">
    <property type="entry name" value="Lectin_leg-like"/>
    <property type="match status" value="1"/>
</dbReference>
<evidence type="ECO:0000256" key="6">
    <source>
        <dbReference type="SAM" id="Phobius"/>
    </source>
</evidence>
<keyword evidence="3" id="KW-0732">Signal</keyword>
<dbReference type="InterPro" id="IPR013320">
    <property type="entry name" value="ConA-like_dom_sf"/>
</dbReference>
<dbReference type="InterPro" id="IPR005052">
    <property type="entry name" value="Lectin_leg"/>
</dbReference>
<dbReference type="SUPFAM" id="SSF49899">
    <property type="entry name" value="Concanavalin A-like lectins/glucanases"/>
    <property type="match status" value="1"/>
</dbReference>
<evidence type="ECO:0000313" key="8">
    <source>
        <dbReference type="EMBL" id="KAG8466788.1"/>
    </source>
</evidence>
<feature type="domain" description="L-type lectin-like" evidence="7">
    <location>
        <begin position="32"/>
        <end position="282"/>
    </location>
</feature>
<comment type="caution">
    <text evidence="8">The sequence shown here is derived from an EMBL/GenBank/DDBJ whole genome shotgun (WGS) entry which is preliminary data.</text>
</comment>
<dbReference type="GO" id="GO:0005537">
    <property type="term" value="F:D-mannose binding"/>
    <property type="evidence" value="ECO:0007669"/>
    <property type="project" value="TreeGrafter"/>
</dbReference>
<keyword evidence="9" id="KW-1185">Reference proteome</keyword>
<dbReference type="PANTHER" id="PTHR12223:SF28">
    <property type="entry name" value="LECTIN, MANNOSE BINDING 1 LIKE"/>
    <property type="match status" value="1"/>
</dbReference>
<dbReference type="AlphaFoldDB" id="A0A8J5XGL9"/>
<keyword evidence="4 6" id="KW-1133">Transmembrane helix</keyword>
<dbReference type="OrthoDB" id="270293at2759"/>
<name>A0A8J5XGL9_DIALT</name>
<evidence type="ECO:0000313" key="9">
    <source>
        <dbReference type="Proteomes" id="UP000751190"/>
    </source>
</evidence>
<dbReference type="Proteomes" id="UP000751190">
    <property type="component" value="Unassembled WGS sequence"/>
</dbReference>
<dbReference type="GO" id="GO:0000139">
    <property type="term" value="C:Golgi membrane"/>
    <property type="evidence" value="ECO:0007669"/>
    <property type="project" value="TreeGrafter"/>
</dbReference>
<dbReference type="InterPro" id="IPR051136">
    <property type="entry name" value="Intracellular_Lectin-GPT"/>
</dbReference>
<dbReference type="EMBL" id="JAGTXO010000007">
    <property type="protein sequence ID" value="KAG8466788.1"/>
    <property type="molecule type" value="Genomic_DNA"/>
</dbReference>
<gene>
    <name evidence="8" type="ORF">KFE25_008167</name>
</gene>
<evidence type="ECO:0000256" key="2">
    <source>
        <dbReference type="ARBA" id="ARBA00022692"/>
    </source>
</evidence>
<dbReference type="GO" id="GO:0006888">
    <property type="term" value="P:endoplasmic reticulum to Golgi vesicle-mediated transport"/>
    <property type="evidence" value="ECO:0007669"/>
    <property type="project" value="TreeGrafter"/>
</dbReference>
<dbReference type="Gene3D" id="2.60.120.200">
    <property type="match status" value="1"/>
</dbReference>
<reference evidence="8" key="1">
    <citation type="submission" date="2021-05" db="EMBL/GenBank/DDBJ databases">
        <title>The genome of the haptophyte Pavlova lutheri (Diacronema luteri, Pavlovales) - a model for lipid biosynthesis in eukaryotic algae.</title>
        <authorList>
            <person name="Hulatt C.J."/>
            <person name="Posewitz M.C."/>
        </authorList>
    </citation>
    <scope>NUCLEOTIDE SEQUENCE</scope>
    <source>
        <strain evidence="8">NIVA-4/92</strain>
    </source>
</reference>